<evidence type="ECO:0000313" key="4">
    <source>
        <dbReference type="Proteomes" id="UP001212189"/>
    </source>
</evidence>
<dbReference type="Proteomes" id="UP001212189">
    <property type="component" value="Chromosome"/>
</dbReference>
<gene>
    <name evidence="3" type="ORF">O6P33_07490</name>
</gene>
<feature type="domain" description="DUF1285" evidence="2">
    <location>
        <begin position="88"/>
        <end position="182"/>
    </location>
</feature>
<organism evidence="3 4">
    <name type="scientific">Denitrificimonas caeni</name>
    <dbReference type="NCBI Taxonomy" id="521720"/>
    <lineage>
        <taxon>Bacteria</taxon>
        <taxon>Pseudomonadati</taxon>
        <taxon>Pseudomonadota</taxon>
        <taxon>Gammaproteobacteria</taxon>
        <taxon>Pseudomonadales</taxon>
        <taxon>Pseudomonadaceae</taxon>
        <taxon>Denitrificimonas</taxon>
    </lineage>
</organism>
<accession>A0AAE9VSM8</accession>
<dbReference type="Pfam" id="PF21028">
    <property type="entry name" value="DUF1285_C"/>
    <property type="match status" value="1"/>
</dbReference>
<sequence>MSSHVSPHILQRLAQSAERLAYSADWQPTQRGDSEMRIARDGRWFYQGSEIARPALVQLFSRLLRREGEQYFLVTPVEKLSIEVEDAPFVSVSLTVEGEGSAQQVYVTTNLGDSLVIGPQHPLRVKTDPDSQEPAPYVSIGDDLAVLLQRSDFYALVEYGVEQTQNAKQVLGVWSQGEFYLLGEL</sequence>
<reference evidence="3 4" key="1">
    <citation type="submission" date="2022-12" db="EMBL/GenBank/DDBJ databases">
        <title>Coexistence and Characterization of a Novel Tigecycline Resistance gene tet(X) variant and blaNDM-1 in a Pseudomonas caeni Isolate of Chicken Origin.</title>
        <authorList>
            <person name="Lu X."/>
            <person name="Zhang L."/>
            <person name="Li R."/>
            <person name="Wang Z."/>
        </authorList>
    </citation>
    <scope>NUCLEOTIDE SEQUENCE [LARGE SCALE GENOMIC DNA]</scope>
    <source>
        <strain evidence="3 4">CE14</strain>
    </source>
</reference>
<dbReference type="Gene3D" id="2.30.270.10">
    <property type="entry name" value="duf1285 protein"/>
    <property type="match status" value="1"/>
</dbReference>
<evidence type="ECO:0000259" key="2">
    <source>
        <dbReference type="Pfam" id="PF21028"/>
    </source>
</evidence>
<dbReference type="KEGG" id="dce:O6P33_07490"/>
<dbReference type="Pfam" id="PF06938">
    <property type="entry name" value="DUF1285_N"/>
    <property type="match status" value="1"/>
</dbReference>
<dbReference type="InterPro" id="IPR010707">
    <property type="entry name" value="DUF1285"/>
</dbReference>
<dbReference type="RefSeq" id="WP_269817168.1">
    <property type="nucleotide sequence ID" value="NZ_CP114976.1"/>
</dbReference>
<dbReference type="EMBL" id="CP114976">
    <property type="protein sequence ID" value="WBE24226.1"/>
    <property type="molecule type" value="Genomic_DNA"/>
</dbReference>
<dbReference type="InterPro" id="IPR048341">
    <property type="entry name" value="DUF1285_N"/>
</dbReference>
<dbReference type="Gene3D" id="3.10.540.10">
    <property type="entry name" value="duf1285 like domain"/>
    <property type="match status" value="1"/>
</dbReference>
<evidence type="ECO:0000313" key="3">
    <source>
        <dbReference type="EMBL" id="WBE24226.1"/>
    </source>
</evidence>
<keyword evidence="4" id="KW-1185">Reference proteome</keyword>
<evidence type="ECO:0000259" key="1">
    <source>
        <dbReference type="Pfam" id="PF06938"/>
    </source>
</evidence>
<feature type="domain" description="DUF1285" evidence="1">
    <location>
        <begin position="25"/>
        <end position="87"/>
    </location>
</feature>
<protein>
    <submittedName>
        <fullName evidence="3">DUF1285 domain-containing protein</fullName>
    </submittedName>
</protein>
<dbReference type="PIRSF" id="PIRSF029557">
    <property type="entry name" value="UCP029557"/>
    <property type="match status" value="1"/>
</dbReference>
<name>A0AAE9VSM8_9GAMM</name>
<proteinExistence type="predicted"/>
<dbReference type="InterPro" id="IPR023361">
    <property type="entry name" value="DUF1285_beta_roll_sf"/>
</dbReference>
<dbReference type="InterPro" id="IPR048342">
    <property type="entry name" value="DUF1285_C"/>
</dbReference>
<dbReference type="AlphaFoldDB" id="A0AAE9VSM8"/>